<feature type="chain" id="PRO_5045855637" evidence="1">
    <location>
        <begin position="28"/>
        <end position="279"/>
    </location>
</feature>
<reference evidence="2 3" key="1">
    <citation type="submission" date="2021-02" db="EMBL/GenBank/DDBJ databases">
        <title>Niveibacterium changnyeongensis HC41.</title>
        <authorList>
            <person name="Kang M."/>
        </authorList>
    </citation>
    <scope>NUCLEOTIDE SEQUENCE [LARGE SCALE GENOMIC DNA]</scope>
    <source>
        <strain evidence="2 3">HC41</strain>
    </source>
</reference>
<dbReference type="InterPro" id="IPR039437">
    <property type="entry name" value="FrzH/put_lumazine-bd"/>
</dbReference>
<dbReference type="EMBL" id="CP071060">
    <property type="protein sequence ID" value="QSI77099.1"/>
    <property type="molecule type" value="Genomic_DNA"/>
</dbReference>
<evidence type="ECO:0000313" key="2">
    <source>
        <dbReference type="EMBL" id="QSI77099.1"/>
    </source>
</evidence>
<feature type="signal peptide" evidence="1">
    <location>
        <begin position="1"/>
        <end position="27"/>
    </location>
</feature>
<accession>A0ABX7M6Q8</accession>
<keyword evidence="3" id="KW-1185">Reference proteome</keyword>
<proteinExistence type="predicted"/>
<name>A0ABX7M6Q8_9RHOO</name>
<protein>
    <submittedName>
        <fullName evidence="2">Nuclear transport factor 2 family protein</fullName>
    </submittedName>
</protein>
<dbReference type="Pfam" id="PF12893">
    <property type="entry name" value="Lumazine_bd_2"/>
    <property type="match status" value="2"/>
</dbReference>
<organism evidence="2 3">
    <name type="scientific">Niveibacterium microcysteis</name>
    <dbReference type="NCBI Taxonomy" id="2811415"/>
    <lineage>
        <taxon>Bacteria</taxon>
        <taxon>Pseudomonadati</taxon>
        <taxon>Pseudomonadota</taxon>
        <taxon>Betaproteobacteria</taxon>
        <taxon>Rhodocyclales</taxon>
        <taxon>Rhodocyclaceae</taxon>
        <taxon>Niveibacterium</taxon>
    </lineage>
</organism>
<dbReference type="Gene3D" id="3.10.450.50">
    <property type="match status" value="2"/>
</dbReference>
<dbReference type="InterPro" id="IPR032710">
    <property type="entry name" value="NTF2-like_dom_sf"/>
</dbReference>
<sequence length="279" mass="30313">MSIRPARLCRFALMLVCLMPLARANSAQDDDALRTTLDAYVDGWYAGDAARIEAATHPDLIRRKPALAGTSGAIQLEEIDQLGLLGAARSGIGRRAPEADRVRMTTKVLAKRGISAMALVETGGTFSYLQLVKNAGRWQVLNALWEPKLDPADGRDMREADAVASVVQDYALGWYEGNAARMQAALHPALLKRKPALLNRAGEIRIESLDAAALIAATRAGGGRNTPADMRGIAVKVLDIRGRSAIAVLETRDFFDFLALARDKGRWQIVNALWEPTLD</sequence>
<keyword evidence="1" id="KW-0732">Signal</keyword>
<dbReference type="SUPFAM" id="SSF54427">
    <property type="entry name" value="NTF2-like"/>
    <property type="match status" value="2"/>
</dbReference>
<dbReference type="RefSeq" id="WP_206254645.1">
    <property type="nucleotide sequence ID" value="NZ_CP071060.1"/>
</dbReference>
<dbReference type="Proteomes" id="UP000663570">
    <property type="component" value="Chromosome"/>
</dbReference>
<evidence type="ECO:0000256" key="1">
    <source>
        <dbReference type="SAM" id="SignalP"/>
    </source>
</evidence>
<evidence type="ECO:0000313" key="3">
    <source>
        <dbReference type="Proteomes" id="UP000663570"/>
    </source>
</evidence>
<gene>
    <name evidence="2" type="ORF">JY500_00155</name>
</gene>